<dbReference type="Gene3D" id="1.20.144.10">
    <property type="entry name" value="Phosphatidic acid phosphatase type 2/haloperoxidase"/>
    <property type="match status" value="1"/>
</dbReference>
<dbReference type="InterPro" id="IPR036938">
    <property type="entry name" value="PAP2/HPO_sf"/>
</dbReference>
<comment type="caution">
    <text evidence="3">The sequence shown here is derived from an EMBL/GenBank/DDBJ whole genome shotgun (WGS) entry which is preliminary data.</text>
</comment>
<protein>
    <submittedName>
        <fullName evidence="3">Phosphatase PAP2 family protein</fullName>
    </submittedName>
</protein>
<dbReference type="InterPro" id="IPR000326">
    <property type="entry name" value="PAP2/HPO"/>
</dbReference>
<feature type="transmembrane region" description="Helical" evidence="1">
    <location>
        <begin position="108"/>
        <end position="128"/>
    </location>
</feature>
<dbReference type="AlphaFoldDB" id="A0A7C5U5L3"/>
<dbReference type="SMART" id="SM00014">
    <property type="entry name" value="acidPPc"/>
    <property type="match status" value="1"/>
</dbReference>
<keyword evidence="1" id="KW-0812">Transmembrane</keyword>
<dbReference type="SUPFAM" id="SSF48317">
    <property type="entry name" value="Acid phosphatase/Vanadium-dependent haloperoxidase"/>
    <property type="match status" value="1"/>
</dbReference>
<evidence type="ECO:0000259" key="2">
    <source>
        <dbReference type="SMART" id="SM00014"/>
    </source>
</evidence>
<dbReference type="EMBL" id="DRXW01000292">
    <property type="protein sequence ID" value="HHR34262.1"/>
    <property type="molecule type" value="Genomic_DNA"/>
</dbReference>
<keyword evidence="1" id="KW-1133">Transmembrane helix</keyword>
<organism evidence="3">
    <name type="scientific">Fervidobacterium nodosum</name>
    <dbReference type="NCBI Taxonomy" id="2424"/>
    <lineage>
        <taxon>Bacteria</taxon>
        <taxon>Thermotogati</taxon>
        <taxon>Thermotogota</taxon>
        <taxon>Thermotogae</taxon>
        <taxon>Thermotogales</taxon>
        <taxon>Fervidobacteriaceae</taxon>
        <taxon>Fervidobacterium</taxon>
    </lineage>
</organism>
<sequence length="219" mass="24799">MRITKLLLIMLTPFAVLSFSGEFSIDDYLLELNCDSLKLLNYIGNGTFLLEPLTLSSVLAFTVDGTINHYFPQSSFLDFLNRLNYLHFSTLAILTSIIVYPFDAYTSFTILESFVATSGVVVLLKFLVGRARPYTDNNPFTFKPFSFSEDYQSFPSGHTALSWAIFTPVALRFGDIWYAVPVVFSAQRLWSNNHWTSDVLFATSIGYNFGKTLYETKGE</sequence>
<name>A0A7C5U5L3_9BACT</name>
<gene>
    <name evidence="3" type="ORF">ENM46_04885</name>
</gene>
<accession>A0A7C5U5L3</accession>
<keyword evidence="1" id="KW-0472">Membrane</keyword>
<proteinExistence type="predicted"/>
<reference evidence="3" key="1">
    <citation type="journal article" date="2020" name="mSystems">
        <title>Genome- and Community-Level Interaction Insights into Carbon Utilization and Element Cycling Functions of Hydrothermarchaeota in Hydrothermal Sediment.</title>
        <authorList>
            <person name="Zhou Z."/>
            <person name="Liu Y."/>
            <person name="Xu W."/>
            <person name="Pan J."/>
            <person name="Luo Z.H."/>
            <person name="Li M."/>
        </authorList>
    </citation>
    <scope>NUCLEOTIDE SEQUENCE [LARGE SCALE GENOMIC DNA]</scope>
    <source>
        <strain evidence="3">SpSt-1088</strain>
    </source>
</reference>
<dbReference type="Pfam" id="PF01569">
    <property type="entry name" value="PAP2"/>
    <property type="match status" value="1"/>
</dbReference>
<evidence type="ECO:0000256" key="1">
    <source>
        <dbReference type="SAM" id="Phobius"/>
    </source>
</evidence>
<feature type="domain" description="Phosphatidic acid phosphatase type 2/haloperoxidase" evidence="2">
    <location>
        <begin position="105"/>
        <end position="214"/>
    </location>
</feature>
<feature type="transmembrane region" description="Helical" evidence="1">
    <location>
        <begin position="83"/>
        <end position="102"/>
    </location>
</feature>
<feature type="transmembrane region" description="Helical" evidence="1">
    <location>
        <begin position="48"/>
        <end position="71"/>
    </location>
</feature>
<evidence type="ECO:0000313" key="3">
    <source>
        <dbReference type="EMBL" id="HHR34262.1"/>
    </source>
</evidence>